<organism evidence="2 3">
    <name type="scientific">Nephila pilipes</name>
    <name type="common">Giant wood spider</name>
    <name type="synonym">Nephila maculata</name>
    <dbReference type="NCBI Taxonomy" id="299642"/>
    <lineage>
        <taxon>Eukaryota</taxon>
        <taxon>Metazoa</taxon>
        <taxon>Ecdysozoa</taxon>
        <taxon>Arthropoda</taxon>
        <taxon>Chelicerata</taxon>
        <taxon>Arachnida</taxon>
        <taxon>Araneae</taxon>
        <taxon>Araneomorphae</taxon>
        <taxon>Entelegynae</taxon>
        <taxon>Araneoidea</taxon>
        <taxon>Nephilidae</taxon>
        <taxon>Nephila</taxon>
    </lineage>
</organism>
<gene>
    <name evidence="2" type="primary">pol_659</name>
    <name evidence="2" type="ORF">NPIL_394371</name>
</gene>
<evidence type="ECO:0000313" key="3">
    <source>
        <dbReference type="Proteomes" id="UP000887013"/>
    </source>
</evidence>
<dbReference type="Gene3D" id="3.30.70.270">
    <property type="match status" value="1"/>
</dbReference>
<dbReference type="InterPro" id="IPR043128">
    <property type="entry name" value="Rev_trsase/Diguanyl_cyclase"/>
</dbReference>
<dbReference type="PANTHER" id="PTHR37984">
    <property type="entry name" value="PROTEIN CBG26694"/>
    <property type="match status" value="1"/>
</dbReference>
<dbReference type="OrthoDB" id="2286242at2759"/>
<feature type="region of interest" description="Disordered" evidence="1">
    <location>
        <begin position="157"/>
        <end position="176"/>
    </location>
</feature>
<accession>A0A8X6JVF7</accession>
<evidence type="ECO:0000313" key="2">
    <source>
        <dbReference type="EMBL" id="GFS61607.1"/>
    </source>
</evidence>
<keyword evidence="3" id="KW-1185">Reference proteome</keyword>
<dbReference type="InterPro" id="IPR050951">
    <property type="entry name" value="Retrovirus_Pol_polyprotein"/>
</dbReference>
<dbReference type="Proteomes" id="UP000887013">
    <property type="component" value="Unassembled WGS sequence"/>
</dbReference>
<dbReference type="AlphaFoldDB" id="A0A8X6JVF7"/>
<protein>
    <submittedName>
        <fullName evidence="2">Retrovirus-related Pol polyprotein from transposon 17.6</fullName>
    </submittedName>
</protein>
<dbReference type="SUPFAM" id="SSF56672">
    <property type="entry name" value="DNA/RNA polymerases"/>
    <property type="match status" value="1"/>
</dbReference>
<sequence length="176" mass="20205">MTRMVFLPPLTSGCEFGDQEERLVIDRLVLGIREKSLLERLLREADLTLKKAADFLRSAETKELISKLEDKVIFSVLDLKDGFWQLKLDEESADLCTFNTPFGRENEQEHNLTLVKVLTRAKKWNVKFNPDKFPFKVLEVKYVGQIISNKGAKADPQHIKAVTKRETPTDKAASRE</sequence>
<dbReference type="PANTHER" id="PTHR37984:SF7">
    <property type="entry name" value="INTEGRASE CATALYTIC DOMAIN-CONTAINING PROTEIN"/>
    <property type="match status" value="1"/>
</dbReference>
<reference evidence="2" key="1">
    <citation type="submission" date="2020-08" db="EMBL/GenBank/DDBJ databases">
        <title>Multicomponent nature underlies the extraordinary mechanical properties of spider dragline silk.</title>
        <authorList>
            <person name="Kono N."/>
            <person name="Nakamura H."/>
            <person name="Mori M."/>
            <person name="Yoshida Y."/>
            <person name="Ohtoshi R."/>
            <person name="Malay A.D."/>
            <person name="Moran D.A.P."/>
            <person name="Tomita M."/>
            <person name="Numata K."/>
            <person name="Arakawa K."/>
        </authorList>
    </citation>
    <scope>NUCLEOTIDE SEQUENCE</scope>
</reference>
<proteinExistence type="predicted"/>
<dbReference type="EMBL" id="BMAW01093680">
    <property type="protein sequence ID" value="GFS61607.1"/>
    <property type="molecule type" value="Genomic_DNA"/>
</dbReference>
<name>A0A8X6JVF7_NEPPI</name>
<comment type="caution">
    <text evidence="2">The sequence shown here is derived from an EMBL/GenBank/DDBJ whole genome shotgun (WGS) entry which is preliminary data.</text>
</comment>
<dbReference type="GO" id="GO:0071897">
    <property type="term" value="P:DNA biosynthetic process"/>
    <property type="evidence" value="ECO:0007669"/>
    <property type="project" value="UniProtKB-ARBA"/>
</dbReference>
<evidence type="ECO:0000256" key="1">
    <source>
        <dbReference type="SAM" id="MobiDB-lite"/>
    </source>
</evidence>
<dbReference type="InterPro" id="IPR043502">
    <property type="entry name" value="DNA/RNA_pol_sf"/>
</dbReference>